<name>A0A383WGI4_TETOB</name>
<dbReference type="Proteomes" id="UP000256970">
    <property type="component" value="Unassembled WGS sequence"/>
</dbReference>
<protein>
    <submittedName>
        <fullName evidence="1">Uncharacterized protein</fullName>
    </submittedName>
</protein>
<dbReference type="EMBL" id="FNXT01001262">
    <property type="protein sequence ID" value="SZX76615.1"/>
    <property type="molecule type" value="Genomic_DNA"/>
</dbReference>
<gene>
    <name evidence="1" type="ORF">BQ4739_LOCUS16992</name>
</gene>
<proteinExistence type="predicted"/>
<evidence type="ECO:0000313" key="1">
    <source>
        <dbReference type="EMBL" id="SZX76615.1"/>
    </source>
</evidence>
<accession>A0A383WGI4</accession>
<keyword evidence="2" id="KW-1185">Reference proteome</keyword>
<sequence>MSQLYVKDRPAAVPLSEWEARRKKRDMEDILLSAKKRGKDQAAVQKGLEQLDALMPNLINLNKMKPADWVTLSEDVNSAASKLILLKTAFPSADVFSVIASRPKTLLQSEDRIASDAQQVKTLLSAAKDIDAIIQAVPELIDPATLSRSLAFLASSFRGKDPVALLQENPQILLNLGESNVEDSAEYGEMTTKD</sequence>
<dbReference type="AlphaFoldDB" id="A0A383WGI4"/>
<organism evidence="1 2">
    <name type="scientific">Tetradesmus obliquus</name>
    <name type="common">Green alga</name>
    <name type="synonym">Acutodesmus obliquus</name>
    <dbReference type="NCBI Taxonomy" id="3088"/>
    <lineage>
        <taxon>Eukaryota</taxon>
        <taxon>Viridiplantae</taxon>
        <taxon>Chlorophyta</taxon>
        <taxon>core chlorophytes</taxon>
        <taxon>Chlorophyceae</taxon>
        <taxon>CS clade</taxon>
        <taxon>Sphaeropleales</taxon>
        <taxon>Scenedesmaceae</taxon>
        <taxon>Tetradesmus</taxon>
    </lineage>
</organism>
<evidence type="ECO:0000313" key="2">
    <source>
        <dbReference type="Proteomes" id="UP000256970"/>
    </source>
</evidence>
<reference evidence="1 2" key="1">
    <citation type="submission" date="2016-10" db="EMBL/GenBank/DDBJ databases">
        <authorList>
            <person name="Cai Z."/>
        </authorList>
    </citation>
    <scope>NUCLEOTIDE SEQUENCE [LARGE SCALE GENOMIC DNA]</scope>
</reference>